<dbReference type="EMBL" id="QBMC01000058">
    <property type="protein sequence ID" value="PZO18181.1"/>
    <property type="molecule type" value="Genomic_DNA"/>
</dbReference>
<comment type="caution">
    <text evidence="2">The sequence shown here is derived from an EMBL/GenBank/DDBJ whole genome shotgun (WGS) entry which is preliminary data.</text>
</comment>
<reference evidence="2 3" key="2">
    <citation type="submission" date="2018-06" db="EMBL/GenBank/DDBJ databases">
        <title>Metagenomic assembly of (sub)arctic Cyanobacteria and their associated microbiome from non-axenic cultures.</title>
        <authorList>
            <person name="Baurain D."/>
        </authorList>
    </citation>
    <scope>NUCLEOTIDE SEQUENCE [LARGE SCALE GENOMIC DNA]</scope>
    <source>
        <strain evidence="2">ULC129bin1</strain>
    </source>
</reference>
<gene>
    <name evidence="2" type="ORF">DCF25_10145</name>
</gene>
<accession>A0A2W4W0U8</accession>
<evidence type="ECO:0000256" key="1">
    <source>
        <dbReference type="SAM" id="MobiDB-lite"/>
    </source>
</evidence>
<sequence>MVNGQTLSTEQNADKSTHRDSVQTATKNADKGIYGDSVQTTIENAAEDTAQGTTLRTKRVLWVTGGKGGTGKSTFARGALDALLAAETNVSAFDGDLGNPQLHRYYQNIGQGVTRTLLAQRDGGDHILEAMEDQQPDVILVDVAAGGTQILMRLQDESLFLSSAEELGYGFTVITVLSPIKDSVQMLKEAMDITQDHNVQHVVVKNLHFGPEEDFELFDASSTKQRFEASGGIVLTMRDLLSKTYGAIDKDNLPFSTATQKESGLPRGDRNRIKQWLTDFQDQMKLANGALGL</sequence>
<feature type="region of interest" description="Disordered" evidence="1">
    <location>
        <begin position="1"/>
        <end position="29"/>
    </location>
</feature>
<dbReference type="Proteomes" id="UP000249354">
    <property type="component" value="Unassembled WGS sequence"/>
</dbReference>
<reference evidence="3" key="1">
    <citation type="submission" date="2018-04" db="EMBL/GenBank/DDBJ databases">
        <authorList>
            <person name="Cornet L."/>
        </authorList>
    </citation>
    <scope>NUCLEOTIDE SEQUENCE [LARGE SCALE GENOMIC DNA]</scope>
</reference>
<organism evidence="2 3">
    <name type="scientific">Leptolyngbya foveolarum</name>
    <dbReference type="NCBI Taxonomy" id="47253"/>
    <lineage>
        <taxon>Bacteria</taxon>
        <taxon>Bacillati</taxon>
        <taxon>Cyanobacteriota</taxon>
        <taxon>Cyanophyceae</taxon>
        <taxon>Leptolyngbyales</taxon>
        <taxon>Leptolyngbyaceae</taxon>
        <taxon>Leptolyngbya group</taxon>
        <taxon>Leptolyngbya</taxon>
    </lineage>
</organism>
<feature type="compositionally biased region" description="Basic and acidic residues" evidence="1">
    <location>
        <begin position="12"/>
        <end position="21"/>
    </location>
</feature>
<dbReference type="InterPro" id="IPR027417">
    <property type="entry name" value="P-loop_NTPase"/>
</dbReference>
<name>A0A2W4W0U8_9CYAN</name>
<feature type="compositionally biased region" description="Polar residues" evidence="1">
    <location>
        <begin position="1"/>
        <end position="11"/>
    </location>
</feature>
<dbReference type="SUPFAM" id="SSF52540">
    <property type="entry name" value="P-loop containing nucleoside triphosphate hydrolases"/>
    <property type="match status" value="1"/>
</dbReference>
<evidence type="ECO:0000313" key="2">
    <source>
        <dbReference type="EMBL" id="PZO18181.1"/>
    </source>
</evidence>
<proteinExistence type="predicted"/>
<dbReference type="AlphaFoldDB" id="A0A2W4W0U8"/>
<protein>
    <submittedName>
        <fullName evidence="2">Uncharacterized protein</fullName>
    </submittedName>
</protein>
<evidence type="ECO:0000313" key="3">
    <source>
        <dbReference type="Proteomes" id="UP000249354"/>
    </source>
</evidence>
<dbReference type="Gene3D" id="3.40.50.300">
    <property type="entry name" value="P-loop containing nucleotide triphosphate hydrolases"/>
    <property type="match status" value="1"/>
</dbReference>